<dbReference type="EMBL" id="JAVHJV010000003">
    <property type="protein sequence ID" value="KAK5943908.1"/>
    <property type="molecule type" value="Genomic_DNA"/>
</dbReference>
<keyword evidence="3" id="KW-1185">Reference proteome</keyword>
<accession>A0ABR0RUJ5</accession>
<gene>
    <name evidence="2" type="ORF">PMZ80_003189</name>
</gene>
<dbReference type="GeneID" id="89996638"/>
<evidence type="ECO:0000313" key="2">
    <source>
        <dbReference type="EMBL" id="KAK5943908.1"/>
    </source>
</evidence>
<proteinExistence type="predicted"/>
<reference evidence="2 3" key="1">
    <citation type="journal article" date="2023" name="Res Sq">
        <title>Genomic and morphological characterization of Knufia obscura isolated from the Mars 2020 spacecraft assembly facility.</title>
        <authorList>
            <person name="Chander A.M."/>
            <person name="Teixeira M.M."/>
            <person name="Singh N.K."/>
            <person name="Williams M.P."/>
            <person name="Parker C.W."/>
            <person name="Leo P."/>
            <person name="Stajich J.E."/>
            <person name="Torok T."/>
            <person name="Tighe S."/>
            <person name="Mason C.E."/>
            <person name="Venkateswaran K."/>
        </authorList>
    </citation>
    <scope>NUCLEOTIDE SEQUENCE [LARGE SCALE GENOMIC DNA]</scope>
    <source>
        <strain evidence="2 3">CCFEE 5817</strain>
    </source>
</reference>
<keyword evidence="1" id="KW-1133">Transmembrane helix</keyword>
<dbReference type="Proteomes" id="UP001334248">
    <property type="component" value="Unassembled WGS sequence"/>
</dbReference>
<dbReference type="RefSeq" id="XP_064731998.1">
    <property type="nucleotide sequence ID" value="XM_064871618.1"/>
</dbReference>
<evidence type="ECO:0000256" key="1">
    <source>
        <dbReference type="SAM" id="Phobius"/>
    </source>
</evidence>
<organism evidence="2 3">
    <name type="scientific">Knufia obscura</name>
    <dbReference type="NCBI Taxonomy" id="1635080"/>
    <lineage>
        <taxon>Eukaryota</taxon>
        <taxon>Fungi</taxon>
        <taxon>Dikarya</taxon>
        <taxon>Ascomycota</taxon>
        <taxon>Pezizomycotina</taxon>
        <taxon>Eurotiomycetes</taxon>
        <taxon>Chaetothyriomycetidae</taxon>
        <taxon>Chaetothyriales</taxon>
        <taxon>Trichomeriaceae</taxon>
        <taxon>Knufia</taxon>
    </lineage>
</organism>
<keyword evidence="1" id="KW-0472">Membrane</keyword>
<name>A0ABR0RUJ5_9EURO</name>
<feature type="transmembrane region" description="Helical" evidence="1">
    <location>
        <begin position="32"/>
        <end position="52"/>
    </location>
</feature>
<sequence>MRSQIVLGMALVSPMVIQFVTAGPFIAELVVAVVAIVVLTATAATAVGCAAADYGDNPSTNKMCTPDRKRSLSLEEMAELENDARRWLNVDQRDVKRDASPIPGVPQFVFDQCTSEINAAGGVIHVTGPLENNGIRIDGVPPTCMTLATVINGDPVNGPFPMPMGSAALQYNNLSAEQYARFMVIFKSKAA</sequence>
<evidence type="ECO:0000313" key="3">
    <source>
        <dbReference type="Proteomes" id="UP001334248"/>
    </source>
</evidence>
<keyword evidence="1" id="KW-0812">Transmembrane</keyword>
<protein>
    <submittedName>
        <fullName evidence="2">Uncharacterized protein</fullName>
    </submittedName>
</protein>
<comment type="caution">
    <text evidence="2">The sequence shown here is derived from an EMBL/GenBank/DDBJ whole genome shotgun (WGS) entry which is preliminary data.</text>
</comment>